<sequence length="341" mass="37671">MPSLPNELYLQIASYLEYASHISSLMQTTKRLYHLLTPVLYDFVFRRYYAVEILIWAAEHGHTRVIQKMLDGGVLKRTSASDGWKMIKLAVMNRHAAVVDQLQQNGIEDVIRPSEVEWVYPKCLISGRVGCKLLGLALQYADESVLRVLVEHEITKGTTAKAGSCRDLSVDKFIKLHLLRAAGMKHPVQDEIPLHSAGSRNDTAAFRAALCGSVSAVKQILEEGSHGDTKPWGSRTFLHDKTYELQLPLAHAAKWEHMDVVALMLDYGADPSASGRAIWSGVLESAIGSGNIETVKLLLDRGIGVDFQRGEPHCKPSLGVNALGSAVRFLSIFDFLSTEAH</sequence>
<keyword evidence="2" id="KW-0040">ANK repeat</keyword>
<dbReference type="InterPro" id="IPR002110">
    <property type="entry name" value="Ankyrin_rpt"/>
</dbReference>
<evidence type="ECO:0000313" key="5">
    <source>
        <dbReference type="Proteomes" id="UP000094569"/>
    </source>
</evidence>
<proteinExistence type="predicted"/>
<dbReference type="EMBL" id="JXNT01000006">
    <property type="protein sequence ID" value="ODM18468.1"/>
    <property type="molecule type" value="Genomic_DNA"/>
</dbReference>
<keyword evidence="1" id="KW-0677">Repeat</keyword>
<reference evidence="4 5" key="1">
    <citation type="journal article" date="2016" name="BMC Genomics">
        <title>Comparative genomic and transcriptomic analyses of the Fuzhuan brick tea-fermentation fungus Aspergillus cristatus.</title>
        <authorList>
            <person name="Ge Y."/>
            <person name="Wang Y."/>
            <person name="Liu Y."/>
            <person name="Tan Y."/>
            <person name="Ren X."/>
            <person name="Zhang X."/>
            <person name="Hyde K.D."/>
            <person name="Liu Y."/>
            <person name="Liu Z."/>
        </authorList>
    </citation>
    <scope>NUCLEOTIDE SEQUENCE [LARGE SCALE GENOMIC DNA]</scope>
    <source>
        <strain evidence="4 5">GZAAS20.1005</strain>
    </source>
</reference>
<evidence type="ECO:0000259" key="3">
    <source>
        <dbReference type="PROSITE" id="PS50181"/>
    </source>
</evidence>
<dbReference type="PANTHER" id="PTHR24198">
    <property type="entry name" value="ANKYRIN REPEAT AND PROTEIN KINASE DOMAIN-CONTAINING PROTEIN"/>
    <property type="match status" value="1"/>
</dbReference>
<dbReference type="InterPro" id="IPR036770">
    <property type="entry name" value="Ankyrin_rpt-contain_sf"/>
</dbReference>
<dbReference type="Gene3D" id="1.25.40.20">
    <property type="entry name" value="Ankyrin repeat-containing domain"/>
    <property type="match status" value="2"/>
</dbReference>
<feature type="domain" description="F-box" evidence="3">
    <location>
        <begin position="1"/>
        <end position="48"/>
    </location>
</feature>
<protein>
    <recommendedName>
        <fullName evidence="3">F-box domain-containing protein</fullName>
    </recommendedName>
</protein>
<dbReference type="PANTHER" id="PTHR24198:SF165">
    <property type="entry name" value="ANKYRIN REPEAT-CONTAINING PROTEIN-RELATED"/>
    <property type="match status" value="1"/>
</dbReference>
<dbReference type="OrthoDB" id="366390at2759"/>
<evidence type="ECO:0000256" key="2">
    <source>
        <dbReference type="ARBA" id="ARBA00023043"/>
    </source>
</evidence>
<dbReference type="VEuPathDB" id="FungiDB:SI65_06339"/>
<accession>A0A1E3BC55</accession>
<gene>
    <name evidence="4" type="ORF">SI65_06339</name>
</gene>
<evidence type="ECO:0000256" key="1">
    <source>
        <dbReference type="ARBA" id="ARBA00022737"/>
    </source>
</evidence>
<evidence type="ECO:0000313" key="4">
    <source>
        <dbReference type="EMBL" id="ODM18468.1"/>
    </source>
</evidence>
<comment type="caution">
    <text evidence="4">The sequence shown here is derived from an EMBL/GenBank/DDBJ whole genome shotgun (WGS) entry which is preliminary data.</text>
</comment>
<dbReference type="PROSITE" id="PS50181">
    <property type="entry name" value="FBOX"/>
    <property type="match status" value="1"/>
</dbReference>
<dbReference type="AlphaFoldDB" id="A0A1E3BC55"/>
<keyword evidence="5" id="KW-1185">Reference proteome</keyword>
<dbReference type="SMART" id="SM00248">
    <property type="entry name" value="ANK"/>
    <property type="match status" value="5"/>
</dbReference>
<dbReference type="Proteomes" id="UP000094569">
    <property type="component" value="Unassembled WGS sequence"/>
</dbReference>
<name>A0A1E3BC55_ASPCR</name>
<dbReference type="Pfam" id="PF12796">
    <property type="entry name" value="Ank_2"/>
    <property type="match status" value="1"/>
</dbReference>
<organism evidence="4 5">
    <name type="scientific">Aspergillus cristatus</name>
    <name type="common">Chinese Fuzhuan brick tea-fermentation fungus</name>
    <name type="synonym">Eurotium cristatum</name>
    <dbReference type="NCBI Taxonomy" id="573508"/>
    <lineage>
        <taxon>Eukaryota</taxon>
        <taxon>Fungi</taxon>
        <taxon>Dikarya</taxon>
        <taxon>Ascomycota</taxon>
        <taxon>Pezizomycotina</taxon>
        <taxon>Eurotiomycetes</taxon>
        <taxon>Eurotiomycetidae</taxon>
        <taxon>Eurotiales</taxon>
        <taxon>Aspergillaceae</taxon>
        <taxon>Aspergillus</taxon>
        <taxon>Aspergillus subgen. Aspergillus</taxon>
    </lineage>
</organism>
<dbReference type="SUPFAM" id="SSF48403">
    <property type="entry name" value="Ankyrin repeat"/>
    <property type="match status" value="1"/>
</dbReference>
<dbReference type="InterPro" id="IPR001810">
    <property type="entry name" value="F-box_dom"/>
</dbReference>